<dbReference type="Pfam" id="PF14322">
    <property type="entry name" value="SusD-like_3"/>
    <property type="match status" value="1"/>
</dbReference>
<keyword evidence="5" id="KW-0998">Cell outer membrane</keyword>
<gene>
    <name evidence="8" type="ORF">ELS83_07655</name>
</gene>
<dbReference type="SUPFAM" id="SSF48452">
    <property type="entry name" value="TPR-like"/>
    <property type="match status" value="1"/>
</dbReference>
<dbReference type="RefSeq" id="WP_171594964.1">
    <property type="nucleotide sequence ID" value="NZ_RZNH01000009.1"/>
</dbReference>
<dbReference type="Proteomes" id="UP000732105">
    <property type="component" value="Unassembled WGS sequence"/>
</dbReference>
<dbReference type="InterPro" id="IPR033985">
    <property type="entry name" value="SusD-like_N"/>
</dbReference>
<sequence length="529" mass="59038">MKLIKYISLVVIVAMSSCGDSVLELDNLGTQTAEVYFNDPENALAGLNACYSSVSKDEYFVYGDIMSDDALKGGSDLFDWVDREHIRTFKANPGNSVSNGTWSLLYTGIVRCNEIINSLPTATFDPELKERIIGEAKFLRAYSYSKLVALFGGVPLVTADYSVDNLEEPRSSEDAVYALIKTDLDDAIDALPEKSRYAESDLGRVTKGAARALKARVLMQETSYHYNSALAFGSYPVAVADIWNEVYELTSDIVESGEYALAANFATNFEIEGENNIESIFEIQHKTTNNDWGESVGNTTVVQMGNRDDWGWCFNLPTDDLYNAYGSADPRRECTIYGEEFNVLYGVEQAWSKQEWTLSHESTKDFVTACRLNRKYALAPENRHGNHNNQPNNKRIIRYADVLLMHAEAAYYKGLESEARDYVNMVRARAEASTYPLGSAVGQTSSYTYDLYPGASVPQVVESGSDLLEAIWKERRLELAMEGIRYFDLVRTGRTDLLPYESDYTSHAGLLPIPVGDVNTFGLTQNPGY</sequence>
<comment type="subcellular location">
    <subcellularLocation>
        <location evidence="1">Cell outer membrane</location>
    </subcellularLocation>
</comment>
<dbReference type="InterPro" id="IPR012944">
    <property type="entry name" value="SusD_RagB_dom"/>
</dbReference>
<comment type="caution">
    <text evidence="8">The sequence shown here is derived from an EMBL/GenBank/DDBJ whole genome shotgun (WGS) entry which is preliminary data.</text>
</comment>
<dbReference type="CDD" id="cd08977">
    <property type="entry name" value="SusD"/>
    <property type="match status" value="1"/>
</dbReference>
<dbReference type="EMBL" id="RZNH01000009">
    <property type="protein sequence ID" value="NOU59691.1"/>
    <property type="molecule type" value="Genomic_DNA"/>
</dbReference>
<keyword evidence="3" id="KW-0732">Signal</keyword>
<evidence type="ECO:0000313" key="9">
    <source>
        <dbReference type="Proteomes" id="UP000732105"/>
    </source>
</evidence>
<evidence type="ECO:0000259" key="6">
    <source>
        <dbReference type="Pfam" id="PF07980"/>
    </source>
</evidence>
<evidence type="ECO:0000256" key="4">
    <source>
        <dbReference type="ARBA" id="ARBA00023136"/>
    </source>
</evidence>
<evidence type="ECO:0000256" key="1">
    <source>
        <dbReference type="ARBA" id="ARBA00004442"/>
    </source>
</evidence>
<keyword evidence="9" id="KW-1185">Reference proteome</keyword>
<proteinExistence type="inferred from homology"/>
<reference evidence="8 9" key="1">
    <citation type="submission" date="2018-12" db="EMBL/GenBank/DDBJ databases">
        <title>Marinifilum JC070 sp. nov., a marine bacterium isolated from Yongle Blue Hole in the South China Sea.</title>
        <authorList>
            <person name="Fu T."/>
        </authorList>
    </citation>
    <scope>NUCLEOTIDE SEQUENCE [LARGE SCALE GENOMIC DNA]</scope>
    <source>
        <strain evidence="8 9">JC070</strain>
    </source>
</reference>
<accession>A0ABX1WUH7</accession>
<feature type="domain" description="SusD-like N-terminal" evidence="7">
    <location>
        <begin position="95"/>
        <end position="217"/>
    </location>
</feature>
<feature type="domain" description="RagB/SusD" evidence="6">
    <location>
        <begin position="278"/>
        <end position="494"/>
    </location>
</feature>
<evidence type="ECO:0000256" key="2">
    <source>
        <dbReference type="ARBA" id="ARBA00006275"/>
    </source>
</evidence>
<evidence type="ECO:0000259" key="7">
    <source>
        <dbReference type="Pfam" id="PF14322"/>
    </source>
</evidence>
<dbReference type="PROSITE" id="PS51257">
    <property type="entry name" value="PROKAR_LIPOPROTEIN"/>
    <property type="match status" value="1"/>
</dbReference>
<protein>
    <submittedName>
        <fullName evidence="8">RagB/SusD family nutrient uptake outer membrane protein</fullName>
    </submittedName>
</protein>
<evidence type="ECO:0000313" key="8">
    <source>
        <dbReference type="EMBL" id="NOU59691.1"/>
    </source>
</evidence>
<organism evidence="8 9">
    <name type="scientific">Marinifilum caeruleilacunae</name>
    <dbReference type="NCBI Taxonomy" id="2499076"/>
    <lineage>
        <taxon>Bacteria</taxon>
        <taxon>Pseudomonadati</taxon>
        <taxon>Bacteroidota</taxon>
        <taxon>Bacteroidia</taxon>
        <taxon>Marinilabiliales</taxon>
        <taxon>Marinifilaceae</taxon>
    </lineage>
</organism>
<name>A0ABX1WUH7_9BACT</name>
<dbReference type="Pfam" id="PF07980">
    <property type="entry name" value="SusD_RagB"/>
    <property type="match status" value="1"/>
</dbReference>
<evidence type="ECO:0000256" key="3">
    <source>
        <dbReference type="ARBA" id="ARBA00022729"/>
    </source>
</evidence>
<comment type="similarity">
    <text evidence="2">Belongs to the SusD family.</text>
</comment>
<dbReference type="InterPro" id="IPR011990">
    <property type="entry name" value="TPR-like_helical_dom_sf"/>
</dbReference>
<evidence type="ECO:0000256" key="5">
    <source>
        <dbReference type="ARBA" id="ARBA00023237"/>
    </source>
</evidence>
<dbReference type="Gene3D" id="1.25.40.390">
    <property type="match status" value="1"/>
</dbReference>
<keyword evidence="4" id="KW-0472">Membrane</keyword>